<evidence type="ECO:0000313" key="2">
    <source>
        <dbReference type="Proteomes" id="UP000321353"/>
    </source>
</evidence>
<name>A0A5B9M4U0_9BACT</name>
<sequence>MSIQQTLSSLLGADADAVAAGYRLRELASGDAASAVSVLAHLAGHPDRLGQSDPAIVGALLRVVHTLLVQDRSEASMEIIGTLTPDVIRQIDQSLPPETSNRHLLLHLLTLARSRESLEVFVDILKQRPPSDWMDAAQMLSPLMQHDDWPVDAVFPAALDCLSEPALAASLLDLANYLSRSGRVDEHPAAGILAALIELLGQVSSRLGFFEDNPRAFGDDVPTVQKRLAEAVALAVALCDSLALIGDESAIGKLNQTVLLRHRRVQCEAAGALAKLGDEEGRKRLIELASDPAARLRAIAYADELGIGNEIDEDYRTPDATAEAEMALWLSQPHQMGVPPTHVEVAESRRLLWPSFNDPVDVTLVRFEYNMGDRGYSNLGMTGPAVFTMACDLADMPIDDIFAIYAGWHADHEDIFSVPTESMNEAQRRAMETFQQHLQHLGYEELKPVLLGLFLDERAGVFTANREGTECVVITDGLETIDQATAGRTRPLGAEDLFNLYKGRKMLRTFNP</sequence>
<dbReference type="Gene3D" id="1.25.10.10">
    <property type="entry name" value="Leucine-rich Repeat Variant"/>
    <property type="match status" value="1"/>
</dbReference>
<dbReference type="InterPro" id="IPR011989">
    <property type="entry name" value="ARM-like"/>
</dbReference>
<proteinExistence type="predicted"/>
<dbReference type="EMBL" id="CP036264">
    <property type="protein sequence ID" value="QEF96151.1"/>
    <property type="molecule type" value="Genomic_DNA"/>
</dbReference>
<dbReference type="SUPFAM" id="SSF48371">
    <property type="entry name" value="ARM repeat"/>
    <property type="match status" value="1"/>
</dbReference>
<dbReference type="RefSeq" id="WP_147866005.1">
    <property type="nucleotide sequence ID" value="NZ_CP036264.1"/>
</dbReference>
<dbReference type="KEGG" id="smam:Mal15_01780"/>
<evidence type="ECO:0000313" key="1">
    <source>
        <dbReference type="EMBL" id="QEF96151.1"/>
    </source>
</evidence>
<accession>A0A5B9M4U0</accession>
<keyword evidence="2" id="KW-1185">Reference proteome</keyword>
<organism evidence="1 2">
    <name type="scientific">Stieleria maiorica</name>
    <dbReference type="NCBI Taxonomy" id="2795974"/>
    <lineage>
        <taxon>Bacteria</taxon>
        <taxon>Pseudomonadati</taxon>
        <taxon>Planctomycetota</taxon>
        <taxon>Planctomycetia</taxon>
        <taxon>Pirellulales</taxon>
        <taxon>Pirellulaceae</taxon>
        <taxon>Stieleria</taxon>
    </lineage>
</organism>
<reference evidence="1 2" key="1">
    <citation type="submission" date="2019-02" db="EMBL/GenBank/DDBJ databases">
        <title>Planctomycetal bacteria perform biofilm scaping via a novel small molecule.</title>
        <authorList>
            <person name="Jeske O."/>
            <person name="Boedeker C."/>
            <person name="Wiegand S."/>
            <person name="Breitling P."/>
            <person name="Kallscheuer N."/>
            <person name="Jogler M."/>
            <person name="Rohde M."/>
            <person name="Petersen J."/>
            <person name="Medema M.H."/>
            <person name="Surup F."/>
            <person name="Jogler C."/>
        </authorList>
    </citation>
    <scope>NUCLEOTIDE SEQUENCE [LARGE SCALE GENOMIC DNA]</scope>
    <source>
        <strain evidence="1 2">Mal15</strain>
    </source>
</reference>
<gene>
    <name evidence="1" type="ORF">Mal15_01780</name>
</gene>
<evidence type="ECO:0008006" key="3">
    <source>
        <dbReference type="Google" id="ProtNLM"/>
    </source>
</evidence>
<protein>
    <recommendedName>
        <fullName evidence="3">HEAT repeat protein</fullName>
    </recommendedName>
</protein>
<dbReference type="Proteomes" id="UP000321353">
    <property type="component" value="Chromosome"/>
</dbReference>
<dbReference type="AlphaFoldDB" id="A0A5B9M4U0"/>
<dbReference type="InterPro" id="IPR016024">
    <property type="entry name" value="ARM-type_fold"/>
</dbReference>